<evidence type="ECO:0000313" key="3">
    <source>
        <dbReference type="EMBL" id="GBP88363.1"/>
    </source>
</evidence>
<feature type="domain" description="Gelsolin-like" evidence="2">
    <location>
        <begin position="87"/>
        <end position="203"/>
    </location>
</feature>
<dbReference type="InterPro" id="IPR007122">
    <property type="entry name" value="Villin/Gelsolin"/>
</dbReference>
<evidence type="ECO:0000259" key="2">
    <source>
        <dbReference type="Pfam" id="PF00626"/>
    </source>
</evidence>
<dbReference type="GO" id="GO:0015629">
    <property type="term" value="C:actin cytoskeleton"/>
    <property type="evidence" value="ECO:0007669"/>
    <property type="project" value="TreeGrafter"/>
</dbReference>
<organism evidence="3 4">
    <name type="scientific">Eumeta variegata</name>
    <name type="common">Bagworm moth</name>
    <name type="synonym">Eumeta japonica</name>
    <dbReference type="NCBI Taxonomy" id="151549"/>
    <lineage>
        <taxon>Eukaryota</taxon>
        <taxon>Metazoa</taxon>
        <taxon>Ecdysozoa</taxon>
        <taxon>Arthropoda</taxon>
        <taxon>Hexapoda</taxon>
        <taxon>Insecta</taxon>
        <taxon>Pterygota</taxon>
        <taxon>Neoptera</taxon>
        <taxon>Endopterygota</taxon>
        <taxon>Lepidoptera</taxon>
        <taxon>Glossata</taxon>
        <taxon>Ditrysia</taxon>
        <taxon>Tineoidea</taxon>
        <taxon>Psychidae</taxon>
        <taxon>Oiketicinae</taxon>
        <taxon>Eumeta</taxon>
    </lineage>
</organism>
<dbReference type="EMBL" id="BGZK01001926">
    <property type="protein sequence ID" value="GBP88363.1"/>
    <property type="molecule type" value="Genomic_DNA"/>
</dbReference>
<name>A0A4C1ZMB8_EUMVA</name>
<evidence type="ECO:0000313" key="4">
    <source>
        <dbReference type="Proteomes" id="UP000299102"/>
    </source>
</evidence>
<accession>A0A4C1ZMB8</accession>
<sequence>MRPAVAFNQMHRLTRNTPKRGKHVALLCPTGRMSALITRLQYVHFRRQLILHHCKETPPITVILLNDKTEKALTLTDFSSKFEPVAVSSKYYGKFYNGDSYIVLKHITQGRTSSLAIGEYMVTTAHGRSDRDRISDGKRIEGEGTTSDNNSSLYYDAHFWLGAQTTQDKKGSAAIWTITLDDMLGGRAVHHREVQGYESSKFLGYFKPAIRYLEGGTESGFNQVTTNAGAEKRLLKLSGCDNMRIMEKFLSRIGDNITRLALSLHTGVYIASYGALRVRVGVHMTRLGALRLRIGIHAARLGPLMMCMSVHIAKLEALWVLVRVHIVRLRTLRVPAEATSLTRNHCFILEVEHDIFVLMPDSAKATQRRKIISVANQLRDEEHNGRATIEIIDEFSSDEDVAAFFEALGSGSKDDIAEESEVEMFSRDSTAVFLYKVLVGEECEFEALNKPFKQKHLSTDELYILDSPTSGVYIWLGKGVDADVKKNYNDIVESYMSSKGYPSWIHVTRVSEGSESSSFKQYFQNWDTSGSTSVKAFVSDIDAGYYSGDSEAAASSAKLIGKSAAARGYMPDAGDGELVVYRVEEGELVDVSEKFHSGPSVLYQGDAYVVQYKYEAASGEDAYVLYWWIGADADADDKKVASTEVSRLEEEVKPFDIFQMILQGYDLRAKMWHAYAWKGCHLIVLLGSKGNEYKTDNSKGSYEEDGVRLFKVEGTEPGVDMRAVQVPESADSLEDDDVYVLETSGTVYIWHGKASATSATADGFAPEGASQTKKFCLQVIKKRPRKPDVADVHEWCSAATGSTS</sequence>
<dbReference type="InterPro" id="IPR029006">
    <property type="entry name" value="ADF-H/Gelsolin-like_dom_sf"/>
</dbReference>
<dbReference type="InterPro" id="IPR007123">
    <property type="entry name" value="Gelsolin-like_dom"/>
</dbReference>
<dbReference type="SUPFAM" id="SSF55753">
    <property type="entry name" value="Actin depolymerizing proteins"/>
    <property type="match status" value="5"/>
</dbReference>
<dbReference type="Pfam" id="PF00626">
    <property type="entry name" value="Gelsolin"/>
    <property type="match status" value="2"/>
</dbReference>
<dbReference type="PRINTS" id="PR00597">
    <property type="entry name" value="GELSOLIN"/>
</dbReference>
<dbReference type="STRING" id="151549.A0A4C1ZMB8"/>
<dbReference type="GO" id="GO:0051015">
    <property type="term" value="F:actin filament binding"/>
    <property type="evidence" value="ECO:0007669"/>
    <property type="project" value="InterPro"/>
</dbReference>
<dbReference type="GO" id="GO:0051016">
    <property type="term" value="P:barbed-end actin filament capping"/>
    <property type="evidence" value="ECO:0007669"/>
    <property type="project" value="TreeGrafter"/>
</dbReference>
<evidence type="ECO:0000256" key="1">
    <source>
        <dbReference type="ARBA" id="ARBA00022737"/>
    </source>
</evidence>
<dbReference type="SMART" id="SM00262">
    <property type="entry name" value="GEL"/>
    <property type="match status" value="5"/>
</dbReference>
<proteinExistence type="predicted"/>
<keyword evidence="1" id="KW-0677">Repeat</keyword>
<reference evidence="3 4" key="1">
    <citation type="journal article" date="2019" name="Commun. Biol.">
        <title>The bagworm genome reveals a unique fibroin gene that provides high tensile strength.</title>
        <authorList>
            <person name="Kono N."/>
            <person name="Nakamura H."/>
            <person name="Ohtoshi R."/>
            <person name="Tomita M."/>
            <person name="Numata K."/>
            <person name="Arakawa K."/>
        </authorList>
    </citation>
    <scope>NUCLEOTIDE SEQUENCE [LARGE SCALE GENOMIC DNA]</scope>
</reference>
<protein>
    <submittedName>
        <fullName evidence="3">Gelsolin, cytoplasmic</fullName>
    </submittedName>
</protein>
<dbReference type="GO" id="GO:0005737">
    <property type="term" value="C:cytoplasm"/>
    <property type="evidence" value="ECO:0007669"/>
    <property type="project" value="TreeGrafter"/>
</dbReference>
<dbReference type="AlphaFoldDB" id="A0A4C1ZMB8"/>
<dbReference type="GO" id="GO:0051014">
    <property type="term" value="P:actin filament severing"/>
    <property type="evidence" value="ECO:0007669"/>
    <property type="project" value="TreeGrafter"/>
</dbReference>
<feature type="domain" description="Gelsolin-like" evidence="2">
    <location>
        <begin position="722"/>
        <end position="781"/>
    </location>
</feature>
<dbReference type="Gene3D" id="3.40.20.10">
    <property type="entry name" value="Severin"/>
    <property type="match status" value="5"/>
</dbReference>
<dbReference type="PANTHER" id="PTHR11977:SF123">
    <property type="entry name" value="GELSOLIN"/>
    <property type="match status" value="1"/>
</dbReference>
<dbReference type="Proteomes" id="UP000299102">
    <property type="component" value="Unassembled WGS sequence"/>
</dbReference>
<dbReference type="GO" id="GO:0005546">
    <property type="term" value="F:phosphatidylinositol-4,5-bisphosphate binding"/>
    <property type="evidence" value="ECO:0007669"/>
    <property type="project" value="TreeGrafter"/>
</dbReference>
<dbReference type="OrthoDB" id="6375767at2759"/>
<dbReference type="GO" id="GO:0008154">
    <property type="term" value="P:actin polymerization or depolymerization"/>
    <property type="evidence" value="ECO:0007669"/>
    <property type="project" value="TreeGrafter"/>
</dbReference>
<dbReference type="PANTHER" id="PTHR11977">
    <property type="entry name" value="VILLIN"/>
    <property type="match status" value="1"/>
</dbReference>
<keyword evidence="4" id="KW-1185">Reference proteome</keyword>
<gene>
    <name evidence="3" type="ORF">EVAR_52668_1</name>
</gene>
<comment type="caution">
    <text evidence="3">The sequence shown here is derived from an EMBL/GenBank/DDBJ whole genome shotgun (WGS) entry which is preliminary data.</text>
</comment>